<sequence>MANFACGCIFDKKVKEPTFQKSKHFEDLSASFAINAKNEQLSTHYSWLVQLHKPIQSSQPYIEATLDNPVDKTNPIHVPAIELQNNESLQPFEHRRFYVVSPALPTLGCGLYNMTLTAYSDKTKKTKLAEHKNQILSRINTDNCCKSEFMEQMNAAARNSETGWETKQ</sequence>
<comment type="caution">
    <text evidence="1">The sequence shown here is derived from an EMBL/GenBank/DDBJ whole genome shotgun (WGS) entry which is preliminary data.</text>
</comment>
<organism evidence="1 2">
    <name type="scientific">Mortierella isabellina</name>
    <name type="common">Filamentous fungus</name>
    <name type="synonym">Umbelopsis isabellina</name>
    <dbReference type="NCBI Taxonomy" id="91625"/>
    <lineage>
        <taxon>Eukaryota</taxon>
        <taxon>Fungi</taxon>
        <taxon>Fungi incertae sedis</taxon>
        <taxon>Mucoromycota</taxon>
        <taxon>Mucoromycotina</taxon>
        <taxon>Umbelopsidomycetes</taxon>
        <taxon>Umbelopsidales</taxon>
        <taxon>Umbelopsidaceae</taxon>
        <taxon>Umbelopsis</taxon>
    </lineage>
</organism>
<proteinExistence type="predicted"/>
<dbReference type="EMBL" id="JAEPQZ010000005">
    <property type="protein sequence ID" value="KAG2181211.1"/>
    <property type="molecule type" value="Genomic_DNA"/>
</dbReference>
<dbReference type="AlphaFoldDB" id="A0A8H7PW72"/>
<dbReference type="Proteomes" id="UP000654370">
    <property type="component" value="Unassembled WGS sequence"/>
</dbReference>
<accession>A0A8H7PW72</accession>
<dbReference type="OrthoDB" id="2319746at2759"/>
<protein>
    <submittedName>
        <fullName evidence="1">Uncharacterized protein</fullName>
    </submittedName>
</protein>
<keyword evidence="2" id="KW-1185">Reference proteome</keyword>
<reference evidence="1" key="1">
    <citation type="submission" date="2020-12" db="EMBL/GenBank/DDBJ databases">
        <title>Metabolic potential, ecology and presence of endohyphal bacteria is reflected in genomic diversity of Mucoromycotina.</title>
        <authorList>
            <person name="Muszewska A."/>
            <person name="Okrasinska A."/>
            <person name="Steczkiewicz K."/>
            <person name="Drgas O."/>
            <person name="Orlowska M."/>
            <person name="Perlinska-Lenart U."/>
            <person name="Aleksandrzak-Piekarczyk T."/>
            <person name="Szatraj K."/>
            <person name="Zielenkiewicz U."/>
            <person name="Pilsyk S."/>
            <person name="Malc E."/>
            <person name="Mieczkowski P."/>
            <person name="Kruszewska J.S."/>
            <person name="Biernat P."/>
            <person name="Pawlowska J."/>
        </authorList>
    </citation>
    <scope>NUCLEOTIDE SEQUENCE</scope>
    <source>
        <strain evidence="1">WA0000067209</strain>
    </source>
</reference>
<evidence type="ECO:0000313" key="1">
    <source>
        <dbReference type="EMBL" id="KAG2181211.1"/>
    </source>
</evidence>
<evidence type="ECO:0000313" key="2">
    <source>
        <dbReference type="Proteomes" id="UP000654370"/>
    </source>
</evidence>
<gene>
    <name evidence="1" type="ORF">INT43_008794</name>
</gene>
<name>A0A8H7PW72_MORIS</name>